<feature type="region of interest" description="Disordered" evidence="1">
    <location>
        <begin position="29"/>
        <end position="56"/>
    </location>
</feature>
<evidence type="ECO:0000313" key="2">
    <source>
        <dbReference type="EMBL" id="VDK35142.1"/>
    </source>
</evidence>
<gene>
    <name evidence="2" type="ORF">TASK_LOCUS5464</name>
</gene>
<reference evidence="2 3" key="2">
    <citation type="submission" date="2018-11" db="EMBL/GenBank/DDBJ databases">
        <authorList>
            <consortium name="Pathogen Informatics"/>
        </authorList>
    </citation>
    <scope>NUCLEOTIDE SEQUENCE [LARGE SCALE GENOMIC DNA]</scope>
</reference>
<dbReference type="EMBL" id="UYRS01018417">
    <property type="protein sequence ID" value="VDK35142.1"/>
    <property type="molecule type" value="Genomic_DNA"/>
</dbReference>
<name>A0A0R3W5Q3_TAEAS</name>
<feature type="compositionally biased region" description="Polar residues" evidence="1">
    <location>
        <begin position="29"/>
        <end position="38"/>
    </location>
</feature>
<sequence length="56" mass="6266">MLFCGAGVVLQSPRVGEQPSIGLATLSRSPSGVAYQQSHRNRNMPIRHRQRFKEES</sequence>
<dbReference type="Proteomes" id="UP000282613">
    <property type="component" value="Unassembled WGS sequence"/>
</dbReference>
<organism evidence="4">
    <name type="scientific">Taenia asiatica</name>
    <name type="common">Asian tapeworm</name>
    <dbReference type="NCBI Taxonomy" id="60517"/>
    <lineage>
        <taxon>Eukaryota</taxon>
        <taxon>Metazoa</taxon>
        <taxon>Spiralia</taxon>
        <taxon>Lophotrochozoa</taxon>
        <taxon>Platyhelminthes</taxon>
        <taxon>Cestoda</taxon>
        <taxon>Eucestoda</taxon>
        <taxon>Cyclophyllidea</taxon>
        <taxon>Taeniidae</taxon>
        <taxon>Taenia</taxon>
    </lineage>
</organism>
<feature type="compositionally biased region" description="Basic residues" evidence="1">
    <location>
        <begin position="39"/>
        <end position="56"/>
    </location>
</feature>
<dbReference type="WBParaSite" id="TASK_0000546301-mRNA-1">
    <property type="protein sequence ID" value="TASK_0000546301-mRNA-1"/>
    <property type="gene ID" value="TASK_0000546301"/>
</dbReference>
<proteinExistence type="predicted"/>
<accession>A0A0R3W5Q3</accession>
<evidence type="ECO:0000256" key="1">
    <source>
        <dbReference type="SAM" id="MobiDB-lite"/>
    </source>
</evidence>
<evidence type="ECO:0000313" key="3">
    <source>
        <dbReference type="Proteomes" id="UP000282613"/>
    </source>
</evidence>
<dbReference type="AlphaFoldDB" id="A0A0R3W5Q3"/>
<keyword evidence="3" id="KW-1185">Reference proteome</keyword>
<protein>
    <submittedName>
        <fullName evidence="4">Secreted protein</fullName>
    </submittedName>
</protein>
<evidence type="ECO:0000313" key="4">
    <source>
        <dbReference type="WBParaSite" id="TASK_0000546301-mRNA-1"/>
    </source>
</evidence>
<reference evidence="4" key="1">
    <citation type="submission" date="2017-02" db="UniProtKB">
        <authorList>
            <consortium name="WormBaseParasite"/>
        </authorList>
    </citation>
    <scope>IDENTIFICATION</scope>
</reference>